<accession>A0A1I2PGL1</accession>
<dbReference type="InterPro" id="IPR042100">
    <property type="entry name" value="Bug_dom1"/>
</dbReference>
<keyword evidence="2" id="KW-0732">Signal</keyword>
<feature type="chain" id="PRO_5038988912" evidence="2">
    <location>
        <begin position="22"/>
        <end position="333"/>
    </location>
</feature>
<evidence type="ECO:0000313" key="4">
    <source>
        <dbReference type="Proteomes" id="UP000199337"/>
    </source>
</evidence>
<dbReference type="STRING" id="341036.SAMN05660649_00869"/>
<dbReference type="PANTHER" id="PTHR42928">
    <property type="entry name" value="TRICARBOXYLATE-BINDING PROTEIN"/>
    <property type="match status" value="1"/>
</dbReference>
<dbReference type="EMBL" id="FOOX01000002">
    <property type="protein sequence ID" value="SFG14680.1"/>
    <property type="molecule type" value="Genomic_DNA"/>
</dbReference>
<dbReference type="PIRSF" id="PIRSF017082">
    <property type="entry name" value="YflP"/>
    <property type="match status" value="1"/>
</dbReference>
<dbReference type="OrthoDB" id="8880247at2"/>
<proteinExistence type="inferred from homology"/>
<dbReference type="Proteomes" id="UP000199337">
    <property type="component" value="Unassembled WGS sequence"/>
</dbReference>
<dbReference type="RefSeq" id="WP_092469044.1">
    <property type="nucleotide sequence ID" value="NZ_FOOX01000002.1"/>
</dbReference>
<protein>
    <submittedName>
        <fullName evidence="3">Tripartite-type tricarboxylate transporter, receptor component TctC</fullName>
    </submittedName>
</protein>
<keyword evidence="3" id="KW-0675">Receptor</keyword>
<dbReference type="Gene3D" id="3.40.190.10">
    <property type="entry name" value="Periplasmic binding protein-like II"/>
    <property type="match status" value="1"/>
</dbReference>
<evidence type="ECO:0000256" key="1">
    <source>
        <dbReference type="ARBA" id="ARBA00006987"/>
    </source>
</evidence>
<gene>
    <name evidence="3" type="ORF">SAMN05660649_00869</name>
</gene>
<dbReference type="Gene3D" id="3.40.190.150">
    <property type="entry name" value="Bordetella uptake gene, domain 1"/>
    <property type="match status" value="1"/>
</dbReference>
<sequence length="333" mass="35428">MKFKRGILVLVCIAAIAALLAGCGQGSTDQQSGDKEQAAKVTDYPNKPITIIVHSSPGAGADLFGRQAGKALQNVLGKPVVVENRTGGSGAVALQYVADSRPDGYTLIGMTDTLITTPLKNSTPKSIHDLVPVARLVLDGDVIYVNSDSNWDSQSVLDAIKGGSAKFKLGSPQVGSPESIAVNTLLNQYKANINAVTYGDGSEALMGVLAGDIDAGIAELAEILPQLEAGKVKVVLAFNSERNPAIPDIPTFVESGYPDVIVDKFRGFSAPKGTPQEVIDVLQQAFQQVMDDPDYKKAYTDNQQIPAYQNSADFQAFLDETEAKYKTFFDAQK</sequence>
<dbReference type="AlphaFoldDB" id="A0A1I2PGL1"/>
<dbReference type="PROSITE" id="PS51257">
    <property type="entry name" value="PROKAR_LIPOPROTEIN"/>
    <property type="match status" value="1"/>
</dbReference>
<comment type="similarity">
    <text evidence="1">Belongs to the UPF0065 (bug) family.</text>
</comment>
<keyword evidence="4" id="KW-1185">Reference proteome</keyword>
<name>A0A1I2PGL1_9FIRM</name>
<dbReference type="InterPro" id="IPR005064">
    <property type="entry name" value="BUG"/>
</dbReference>
<evidence type="ECO:0000313" key="3">
    <source>
        <dbReference type="EMBL" id="SFG14680.1"/>
    </source>
</evidence>
<dbReference type="SUPFAM" id="SSF53850">
    <property type="entry name" value="Periplasmic binding protein-like II"/>
    <property type="match status" value="1"/>
</dbReference>
<dbReference type="Pfam" id="PF03401">
    <property type="entry name" value="TctC"/>
    <property type="match status" value="1"/>
</dbReference>
<organism evidence="3 4">
    <name type="scientific">Desulfotruncus arcticus DSM 17038</name>
    <dbReference type="NCBI Taxonomy" id="1121424"/>
    <lineage>
        <taxon>Bacteria</taxon>
        <taxon>Bacillati</taxon>
        <taxon>Bacillota</taxon>
        <taxon>Clostridia</taxon>
        <taxon>Eubacteriales</taxon>
        <taxon>Desulfallaceae</taxon>
        <taxon>Desulfotruncus</taxon>
    </lineage>
</organism>
<dbReference type="CDD" id="cd07012">
    <property type="entry name" value="PBP2_Bug_TTT"/>
    <property type="match status" value="1"/>
</dbReference>
<reference evidence="4" key="1">
    <citation type="submission" date="2016-10" db="EMBL/GenBank/DDBJ databases">
        <authorList>
            <person name="Varghese N."/>
            <person name="Submissions S."/>
        </authorList>
    </citation>
    <scope>NUCLEOTIDE SEQUENCE [LARGE SCALE GENOMIC DNA]</scope>
    <source>
        <strain evidence="4">DSM 17038</strain>
    </source>
</reference>
<feature type="signal peptide" evidence="2">
    <location>
        <begin position="1"/>
        <end position="21"/>
    </location>
</feature>
<dbReference type="PANTHER" id="PTHR42928:SF5">
    <property type="entry name" value="BLR1237 PROTEIN"/>
    <property type="match status" value="1"/>
</dbReference>
<evidence type="ECO:0000256" key="2">
    <source>
        <dbReference type="SAM" id="SignalP"/>
    </source>
</evidence>